<dbReference type="SUPFAM" id="SSF51269">
    <property type="entry name" value="AFP III-like domain"/>
    <property type="match status" value="1"/>
</dbReference>
<proteinExistence type="predicted"/>
<dbReference type="Gene3D" id="3.90.1210.10">
    <property type="entry name" value="Antifreeze-like/N-acetylneuraminic acid synthase C-terminal domain"/>
    <property type="match status" value="1"/>
</dbReference>
<dbReference type="EMBL" id="CP002987">
    <property type="protein sequence ID" value="AFA49241.1"/>
    <property type="molecule type" value="Genomic_DNA"/>
</dbReference>
<reference evidence="2 3" key="2">
    <citation type="journal article" date="2012" name="PLoS ONE">
        <title>An ancient pathway combining carbon dioxide fixation with the generation and utilization of a sodium ion gradient for ATP synthesis.</title>
        <authorList>
            <person name="Poehlein A."/>
            <person name="Schmidt S."/>
            <person name="Kaster A.K."/>
            <person name="Goenrich M."/>
            <person name="Vollmers J."/>
            <person name="Thurmer A."/>
            <person name="Bertsch J."/>
            <person name="Schuchmann K."/>
            <person name="Voigt B."/>
            <person name="Hecker M."/>
            <person name="Daniel R."/>
            <person name="Thauer R.K."/>
            <person name="Gottschalk G."/>
            <person name="Muller V."/>
        </authorList>
    </citation>
    <scope>NUCLEOTIDE SEQUENCE [LARGE SCALE GENOMIC DNA]</scope>
    <source>
        <strain evidence="3">ATCC 29683 / DSM 1030 / JCM 2381 / KCTC 1655 / WB1</strain>
    </source>
</reference>
<name>H6LDS7_ACEWD</name>
<dbReference type="OrthoDB" id="9814210at2"/>
<evidence type="ECO:0000259" key="1">
    <source>
        <dbReference type="PROSITE" id="PS50844"/>
    </source>
</evidence>
<dbReference type="PANTHER" id="PTHR42966:SF1">
    <property type="entry name" value="SIALIC ACID SYNTHASE"/>
    <property type="match status" value="1"/>
</dbReference>
<dbReference type="RefSeq" id="WP_014356841.1">
    <property type="nucleotide sequence ID" value="NC_016894.1"/>
</dbReference>
<dbReference type="HOGENOM" id="CLU_040465_0_0_9"/>
<dbReference type="eggNOG" id="COG2089">
    <property type="taxonomic scope" value="Bacteria"/>
</dbReference>
<protein>
    <submittedName>
        <fullName evidence="2">N-acetylneuraminate synthase NeuB</fullName>
        <ecNumber evidence="2">2.5.1.56</ecNumber>
    </submittedName>
</protein>
<dbReference type="InterPro" id="IPR013785">
    <property type="entry name" value="Aldolase_TIM"/>
</dbReference>
<dbReference type="CDD" id="cd11615">
    <property type="entry name" value="SAF_NeuB_like"/>
    <property type="match status" value="1"/>
</dbReference>
<dbReference type="SUPFAM" id="SSF51569">
    <property type="entry name" value="Aldolase"/>
    <property type="match status" value="1"/>
</dbReference>
<reference evidence="3" key="1">
    <citation type="submission" date="2011-07" db="EMBL/GenBank/DDBJ databases">
        <title>Complete genome sequence of Acetobacterium woodii.</title>
        <authorList>
            <person name="Poehlein A."/>
            <person name="Schmidt S."/>
            <person name="Kaster A.-K."/>
            <person name="Goenrich M."/>
            <person name="Vollmers J."/>
            <person name="Thuermer A."/>
            <person name="Gottschalk G."/>
            <person name="Thauer R.K."/>
            <person name="Daniel R."/>
            <person name="Mueller V."/>
        </authorList>
    </citation>
    <scope>NUCLEOTIDE SEQUENCE [LARGE SCALE GENOMIC DNA]</scope>
    <source>
        <strain evidence="3">ATCC 29683 / DSM 1030 / JCM 2381 / KCTC 1655 / WB1</strain>
    </source>
</reference>
<dbReference type="STRING" id="931626.Awo_c24840"/>
<feature type="domain" description="AFP-like" evidence="1">
    <location>
        <begin position="283"/>
        <end position="335"/>
    </location>
</feature>
<evidence type="ECO:0000313" key="3">
    <source>
        <dbReference type="Proteomes" id="UP000007177"/>
    </source>
</evidence>
<organism evidence="2 3">
    <name type="scientific">Acetobacterium woodii (strain ATCC 29683 / DSM 1030 / JCM 2381 / KCTC 1655 / WB1)</name>
    <dbReference type="NCBI Taxonomy" id="931626"/>
    <lineage>
        <taxon>Bacteria</taxon>
        <taxon>Bacillati</taxon>
        <taxon>Bacillota</taxon>
        <taxon>Clostridia</taxon>
        <taxon>Eubacteriales</taxon>
        <taxon>Eubacteriaceae</taxon>
        <taxon>Acetobacterium</taxon>
    </lineage>
</organism>
<dbReference type="InterPro" id="IPR020007">
    <property type="entry name" value="NeuB/NeuA"/>
</dbReference>
<dbReference type="PROSITE" id="PS50844">
    <property type="entry name" value="AFP_LIKE"/>
    <property type="match status" value="1"/>
</dbReference>
<dbReference type="Proteomes" id="UP000007177">
    <property type="component" value="Chromosome"/>
</dbReference>
<keyword evidence="3" id="KW-1185">Reference proteome</keyword>
<dbReference type="InterPro" id="IPR006190">
    <property type="entry name" value="SAF_AFP_Neu5Ac"/>
</dbReference>
<dbReference type="Pfam" id="PF03102">
    <property type="entry name" value="NeuB"/>
    <property type="match status" value="1"/>
</dbReference>
<dbReference type="NCBIfam" id="TIGR03569">
    <property type="entry name" value="NeuB_NnaB"/>
    <property type="match status" value="1"/>
</dbReference>
<dbReference type="GO" id="GO:0047444">
    <property type="term" value="F:N-acylneuraminate-9-phosphate synthase activity"/>
    <property type="evidence" value="ECO:0007669"/>
    <property type="project" value="TreeGrafter"/>
</dbReference>
<keyword evidence="2" id="KW-0808">Transferase</keyword>
<dbReference type="AlphaFoldDB" id="H6LDS7"/>
<dbReference type="InterPro" id="IPR013132">
    <property type="entry name" value="PseI/NeuA/B-like_N"/>
</dbReference>
<gene>
    <name evidence="2" type="primary">neuB</name>
    <name evidence="2" type="ordered locus">Awo_c24840</name>
</gene>
<accession>H6LDS7</accession>
<dbReference type="KEGG" id="awo:Awo_c24840"/>
<sequence>MLNRNSAIIIAEAGDNHNGDIELAYKLIDVAVDAGADYVKFQTFRTEDIISKHATMAEYQIKNTGKKESQFEMIKKLELPFESFIKLKKYAENKNIGFMSSPFDFKSIDFLASIEVDIIKIPSGEITNLPYLEKISLLTKPIILSTGMSSLDDIKNAMDVLNSNSSKEIALLHCNTEYPTPYDDVNLNAMIMLKNTFNVPVGYSDHTLGIEIPIAAVALGASIIEKHFTLDKKMVGPDHKASLNSMELKKMVKCIRNIEQAMGDGIKCPSKSEIKNINIARKSIVAATDIQKGEIFSKDNLAIKRPGQGISPMKWYEVLGKNSKKFFKKDEMIEL</sequence>
<evidence type="ECO:0000313" key="2">
    <source>
        <dbReference type="EMBL" id="AFA49241.1"/>
    </source>
</evidence>
<dbReference type="GO" id="GO:0016051">
    <property type="term" value="P:carbohydrate biosynthetic process"/>
    <property type="evidence" value="ECO:0007669"/>
    <property type="project" value="InterPro"/>
</dbReference>
<dbReference type="InterPro" id="IPR057736">
    <property type="entry name" value="SAF_PseI/NeuA/NeuB"/>
</dbReference>
<dbReference type="InterPro" id="IPR013974">
    <property type="entry name" value="SAF"/>
</dbReference>
<dbReference type="PANTHER" id="PTHR42966">
    <property type="entry name" value="N-ACETYLNEURAMINATE SYNTHASE"/>
    <property type="match status" value="1"/>
</dbReference>
<dbReference type="InterPro" id="IPR051690">
    <property type="entry name" value="PseI-like"/>
</dbReference>
<dbReference type="Gene3D" id="3.20.20.70">
    <property type="entry name" value="Aldolase class I"/>
    <property type="match status" value="1"/>
</dbReference>
<dbReference type="Pfam" id="PF08666">
    <property type="entry name" value="SAF"/>
    <property type="match status" value="1"/>
</dbReference>
<dbReference type="EC" id="2.5.1.56" evidence="2"/>
<dbReference type="InterPro" id="IPR036732">
    <property type="entry name" value="AFP_Neu5c_C_sf"/>
</dbReference>
<dbReference type="GO" id="GO:0050462">
    <property type="term" value="F:N-acetylneuraminate synthase activity"/>
    <property type="evidence" value="ECO:0007669"/>
    <property type="project" value="UniProtKB-EC"/>
</dbReference>